<dbReference type="EMBL" id="GBXM01061171">
    <property type="protein sequence ID" value="JAH47406.1"/>
    <property type="molecule type" value="Transcribed_RNA"/>
</dbReference>
<reference evidence="1" key="2">
    <citation type="journal article" date="2015" name="Fish Shellfish Immunol.">
        <title>Early steps in the European eel (Anguilla anguilla)-Vibrio vulnificus interaction in the gills: Role of the RtxA13 toxin.</title>
        <authorList>
            <person name="Callol A."/>
            <person name="Pajuelo D."/>
            <person name="Ebbesson L."/>
            <person name="Teles M."/>
            <person name="MacKenzie S."/>
            <person name="Amaro C."/>
        </authorList>
    </citation>
    <scope>NUCLEOTIDE SEQUENCE</scope>
</reference>
<protein>
    <submittedName>
        <fullName evidence="1">Uncharacterized protein</fullName>
    </submittedName>
</protein>
<dbReference type="AlphaFoldDB" id="A0A0E9T1E2"/>
<evidence type="ECO:0000313" key="1">
    <source>
        <dbReference type="EMBL" id="JAH47406.1"/>
    </source>
</evidence>
<accession>A0A0E9T1E2</accession>
<reference evidence="1" key="1">
    <citation type="submission" date="2014-11" db="EMBL/GenBank/DDBJ databases">
        <authorList>
            <person name="Amaro Gonzalez C."/>
        </authorList>
    </citation>
    <scope>NUCLEOTIDE SEQUENCE</scope>
</reference>
<sequence>MLVLKSEGKTRSKVVESIYALTMIFMPWFEMQGKTHLNANINLGQGWDIQVLEGQCIQVFVCTNYSV</sequence>
<organism evidence="1">
    <name type="scientific">Anguilla anguilla</name>
    <name type="common">European freshwater eel</name>
    <name type="synonym">Muraena anguilla</name>
    <dbReference type="NCBI Taxonomy" id="7936"/>
    <lineage>
        <taxon>Eukaryota</taxon>
        <taxon>Metazoa</taxon>
        <taxon>Chordata</taxon>
        <taxon>Craniata</taxon>
        <taxon>Vertebrata</taxon>
        <taxon>Euteleostomi</taxon>
        <taxon>Actinopterygii</taxon>
        <taxon>Neopterygii</taxon>
        <taxon>Teleostei</taxon>
        <taxon>Anguilliformes</taxon>
        <taxon>Anguillidae</taxon>
        <taxon>Anguilla</taxon>
    </lineage>
</organism>
<proteinExistence type="predicted"/>
<name>A0A0E9T1E2_ANGAN</name>